<evidence type="ECO:0000256" key="2">
    <source>
        <dbReference type="ARBA" id="ARBA00022448"/>
    </source>
</evidence>
<dbReference type="GO" id="GO:0043953">
    <property type="term" value="P:protein transport by the Tat complex"/>
    <property type="evidence" value="ECO:0007669"/>
    <property type="project" value="UniProtKB-UniRule"/>
</dbReference>
<evidence type="ECO:0000313" key="11">
    <source>
        <dbReference type="Proteomes" id="UP000196531"/>
    </source>
</evidence>
<keyword evidence="6 9" id="KW-1133">Transmembrane helix</keyword>
<dbReference type="AlphaFoldDB" id="A0A1Y5FBB7"/>
<dbReference type="InterPro" id="IPR006312">
    <property type="entry name" value="TatA/E"/>
</dbReference>
<evidence type="ECO:0000256" key="7">
    <source>
        <dbReference type="ARBA" id="ARBA00023010"/>
    </source>
</evidence>
<reference evidence="11" key="1">
    <citation type="journal article" date="2017" name="Proc. Natl. Acad. Sci. U.S.A.">
        <title>Simulation of Deepwater Horizon oil plume reveals substrate specialization within a complex community of hydrocarbon-degraders.</title>
        <authorList>
            <person name="Hu P."/>
            <person name="Dubinsky E.A."/>
            <person name="Probst A.J."/>
            <person name="Wang J."/>
            <person name="Sieber C.M.K."/>
            <person name="Tom L.M."/>
            <person name="Gardinali P."/>
            <person name="Banfield J.F."/>
            <person name="Atlas R.M."/>
            <person name="Andersen G.L."/>
        </authorList>
    </citation>
    <scope>NUCLEOTIDE SEQUENCE [LARGE SCALE GENOMIC DNA]</scope>
</reference>
<dbReference type="InterPro" id="IPR003369">
    <property type="entry name" value="TatA/B/E"/>
</dbReference>
<evidence type="ECO:0000256" key="3">
    <source>
        <dbReference type="ARBA" id="ARBA00022475"/>
    </source>
</evidence>
<evidence type="ECO:0000256" key="5">
    <source>
        <dbReference type="ARBA" id="ARBA00022927"/>
    </source>
</evidence>
<gene>
    <name evidence="9" type="primary">tatA</name>
    <name evidence="10" type="ORF">A9Q84_07885</name>
</gene>
<comment type="function">
    <text evidence="9">Part of the twin-arginine translocation (Tat) system that transports large folded proteins containing a characteristic twin-arginine motif in their signal peptide across membranes. TatA could form the protein-conducting channel of the Tat system.</text>
</comment>
<keyword evidence="4 9" id="KW-0812">Transmembrane</keyword>
<protein>
    <recommendedName>
        <fullName evidence="9">Sec-independent protein translocase protein TatA</fullName>
    </recommendedName>
</protein>
<name>A0A1Y5FBB7_9BACT</name>
<keyword evidence="2 9" id="KW-0813">Transport</keyword>
<dbReference type="Proteomes" id="UP000196531">
    <property type="component" value="Unassembled WGS sequence"/>
</dbReference>
<organism evidence="10 11">
    <name type="scientific">Halobacteriovorax marinus</name>
    <dbReference type="NCBI Taxonomy" id="97084"/>
    <lineage>
        <taxon>Bacteria</taxon>
        <taxon>Pseudomonadati</taxon>
        <taxon>Bdellovibrionota</taxon>
        <taxon>Bacteriovoracia</taxon>
        <taxon>Bacteriovoracales</taxon>
        <taxon>Halobacteriovoraceae</taxon>
        <taxon>Halobacteriovorax</taxon>
    </lineage>
</organism>
<keyword evidence="8 9" id="KW-0472">Membrane</keyword>
<proteinExistence type="inferred from homology"/>
<accession>A0A1Y5FBB7</accession>
<evidence type="ECO:0000256" key="6">
    <source>
        <dbReference type="ARBA" id="ARBA00022989"/>
    </source>
</evidence>
<dbReference type="PANTHER" id="PTHR42982">
    <property type="entry name" value="SEC-INDEPENDENT PROTEIN TRANSLOCASE PROTEIN TATA"/>
    <property type="match status" value="1"/>
</dbReference>
<comment type="subcellular location">
    <subcellularLocation>
        <location evidence="1 9">Cell membrane</location>
        <topology evidence="1 9">Single-pass membrane protein</topology>
    </subcellularLocation>
</comment>
<evidence type="ECO:0000256" key="1">
    <source>
        <dbReference type="ARBA" id="ARBA00004162"/>
    </source>
</evidence>
<comment type="similarity">
    <text evidence="9">Belongs to the TatA/E family.</text>
</comment>
<keyword evidence="5 9" id="KW-0653">Protein transport</keyword>
<sequence length="57" mass="5944">MFGLGIGELCLVGGLAVLLFGGKKIPELGGALAKGIKNFQSGLHEQDSIEEKSEKKS</sequence>
<dbReference type="GO" id="GO:0033281">
    <property type="term" value="C:TAT protein transport complex"/>
    <property type="evidence" value="ECO:0007669"/>
    <property type="project" value="UniProtKB-UniRule"/>
</dbReference>
<dbReference type="GO" id="GO:0008320">
    <property type="term" value="F:protein transmembrane transporter activity"/>
    <property type="evidence" value="ECO:0007669"/>
    <property type="project" value="UniProtKB-UniRule"/>
</dbReference>
<dbReference type="PANTHER" id="PTHR42982:SF1">
    <property type="entry name" value="SEC-INDEPENDENT PROTEIN TRANSLOCASE PROTEIN TATA"/>
    <property type="match status" value="1"/>
</dbReference>
<evidence type="ECO:0000256" key="4">
    <source>
        <dbReference type="ARBA" id="ARBA00022692"/>
    </source>
</evidence>
<comment type="caution">
    <text evidence="10">The sequence shown here is derived from an EMBL/GenBank/DDBJ whole genome shotgun (WGS) entry which is preliminary data.</text>
</comment>
<comment type="subunit">
    <text evidence="9">Forms a complex with TatC.</text>
</comment>
<keyword evidence="3 9" id="KW-1003">Cell membrane</keyword>
<evidence type="ECO:0000313" key="10">
    <source>
        <dbReference type="EMBL" id="OUR96269.1"/>
    </source>
</evidence>
<evidence type="ECO:0000256" key="8">
    <source>
        <dbReference type="ARBA" id="ARBA00023136"/>
    </source>
</evidence>
<dbReference type="EMBL" id="MAAO01000006">
    <property type="protein sequence ID" value="OUR96269.1"/>
    <property type="molecule type" value="Genomic_DNA"/>
</dbReference>
<keyword evidence="7 9" id="KW-0811">Translocation</keyword>
<dbReference type="Pfam" id="PF02416">
    <property type="entry name" value="TatA_B_E"/>
    <property type="match status" value="1"/>
</dbReference>
<dbReference type="Gene3D" id="1.20.5.3310">
    <property type="match status" value="1"/>
</dbReference>
<evidence type="ECO:0000256" key="9">
    <source>
        <dbReference type="HAMAP-Rule" id="MF_00236"/>
    </source>
</evidence>
<dbReference type="HAMAP" id="MF_00236">
    <property type="entry name" value="TatA_E"/>
    <property type="match status" value="1"/>
</dbReference>